<comment type="caution">
    <text evidence="1">The sequence shown here is derived from an EMBL/GenBank/DDBJ whole genome shotgun (WGS) entry which is preliminary data.</text>
</comment>
<gene>
    <name evidence="1" type="ORF">LZD57_08185</name>
</gene>
<keyword evidence="2" id="KW-1185">Reference proteome</keyword>
<dbReference type="Proteomes" id="UP001139035">
    <property type="component" value="Unassembled WGS sequence"/>
</dbReference>
<dbReference type="EMBL" id="JAJUWU010000007">
    <property type="protein sequence ID" value="MCE7027967.1"/>
    <property type="molecule type" value="Genomic_DNA"/>
</dbReference>
<evidence type="ECO:0000313" key="1">
    <source>
        <dbReference type="EMBL" id="MCE7027967.1"/>
    </source>
</evidence>
<name>A0A9X1NYI4_9HYPH</name>
<dbReference type="AlphaFoldDB" id="A0A9X1NYI4"/>
<accession>A0A9X1NYI4</accession>
<evidence type="ECO:0000313" key="2">
    <source>
        <dbReference type="Proteomes" id="UP001139035"/>
    </source>
</evidence>
<organism evidence="1 2">
    <name type="scientific">Jiella avicenniae</name>
    <dbReference type="NCBI Taxonomy" id="2907202"/>
    <lineage>
        <taxon>Bacteria</taxon>
        <taxon>Pseudomonadati</taxon>
        <taxon>Pseudomonadota</taxon>
        <taxon>Alphaproteobacteria</taxon>
        <taxon>Hyphomicrobiales</taxon>
        <taxon>Aurantimonadaceae</taxon>
        <taxon>Jiella</taxon>
    </lineage>
</organism>
<sequence length="271" mass="26748">MPLVEPDDAWDRPAEVSAGFVPLVAPAVPAVEAAPAAAPEAGFDDEVEGVAPLVGVEPLAAVVPADGAAAGLPLGLPVSGDAAFGELPAAIFAGLPAALAIPAFEALSADEAAFAAPLAVAAALPPVAGVVADDVPPVEVAPERDSLAPLFVGAPLFNGAAGCATAAPAADVAACALVAGSPAGVAASPGLADVAALVLSPSLTVVFFSALRSIVWLRGLVGLDRRGRLVIASAPCSRVAAMGRDHPRRDIPGSLVLHSRAWRKRRVHIGS</sequence>
<proteinExistence type="predicted"/>
<reference evidence="1" key="1">
    <citation type="submission" date="2022-01" db="EMBL/GenBank/DDBJ databases">
        <title>Jiella avicenniae sp. nov., a novel endophytic bacterium isolated from bark of Avicennia marina.</title>
        <authorList>
            <person name="Tuo L."/>
        </authorList>
    </citation>
    <scope>NUCLEOTIDE SEQUENCE</scope>
    <source>
        <strain evidence="1">CBK1P-4</strain>
    </source>
</reference>
<protein>
    <submittedName>
        <fullName evidence="1">Uncharacterized protein</fullName>
    </submittedName>
</protein>